<evidence type="ECO:0000313" key="3">
    <source>
        <dbReference type="EMBL" id="PSW98191.1"/>
    </source>
</evidence>
<feature type="transmembrane region" description="Helical" evidence="1">
    <location>
        <begin position="41"/>
        <end position="60"/>
    </location>
</feature>
<name>A0A0D8PSF8_9GAMM</name>
<protein>
    <submittedName>
        <fullName evidence="2">Uncharacterized protein</fullName>
    </submittedName>
</protein>
<keyword evidence="1" id="KW-0812">Transmembrane</keyword>
<keyword evidence="1" id="KW-0472">Membrane</keyword>
<dbReference type="RefSeq" id="WP_045037773.1">
    <property type="nucleotide sequence ID" value="NZ_CAMQYU010000064.1"/>
</dbReference>
<keyword evidence="4" id="KW-1185">Reference proteome</keyword>
<feature type="transmembrane region" description="Helical" evidence="1">
    <location>
        <begin position="72"/>
        <end position="101"/>
    </location>
</feature>
<evidence type="ECO:0000256" key="1">
    <source>
        <dbReference type="SAM" id="Phobius"/>
    </source>
</evidence>
<sequence>MADPHIKCELDILDKLTVILYRSAFTLAAIIMAIIATETNATTPFLIMVALLASTTVHIYDKRFRWLIQGAGLFAAIWFMSGLWQPLALGAALFVFSALSIKEYFCFKVKILLLTPIALAGFWFCLVFNAINIAIGFAMVGAALLAFAAFSKWRMPLHFDIGDKSRYQV</sequence>
<dbReference type="InterPro" id="IPR019275">
    <property type="entry name" value="DUF2301"/>
</dbReference>
<comment type="caution">
    <text evidence="2">The sequence shown here is derived from an EMBL/GenBank/DDBJ whole genome shotgun (WGS) entry which is preliminary data.</text>
</comment>
<dbReference type="EMBL" id="PYOP01000010">
    <property type="protein sequence ID" value="PSW98191.1"/>
    <property type="molecule type" value="Genomic_DNA"/>
</dbReference>
<proteinExistence type="predicted"/>
<dbReference type="EMBL" id="PYLW01000012">
    <property type="protein sequence ID" value="PSV96107.1"/>
    <property type="molecule type" value="Genomic_DNA"/>
</dbReference>
<dbReference type="Proteomes" id="UP000241954">
    <property type="component" value="Unassembled WGS sequence"/>
</dbReference>
<reference evidence="2 5" key="1">
    <citation type="submission" date="2018-01" db="EMBL/GenBank/DDBJ databases">
        <title>Whole genome sequencing of Histamine producing bacteria.</title>
        <authorList>
            <person name="Butler K."/>
        </authorList>
    </citation>
    <scope>NUCLEOTIDE SEQUENCE [LARGE SCALE GENOMIC DNA]</scope>
    <source>
        <strain evidence="3 4">ATCC 51761</strain>
        <strain evidence="2 5">NCIMB 13481</strain>
    </source>
</reference>
<evidence type="ECO:0000313" key="4">
    <source>
        <dbReference type="Proteomes" id="UP000241190"/>
    </source>
</evidence>
<accession>A0A0D8PSF8</accession>
<organism evidence="2 5">
    <name type="scientific">Photobacterium iliopiscarium</name>
    <dbReference type="NCBI Taxonomy" id="56192"/>
    <lineage>
        <taxon>Bacteria</taxon>
        <taxon>Pseudomonadati</taxon>
        <taxon>Pseudomonadota</taxon>
        <taxon>Gammaproteobacteria</taxon>
        <taxon>Vibrionales</taxon>
        <taxon>Vibrionaceae</taxon>
        <taxon>Photobacterium</taxon>
    </lineage>
</organism>
<dbReference type="Pfam" id="PF10063">
    <property type="entry name" value="DUF2301"/>
    <property type="match status" value="1"/>
</dbReference>
<feature type="transmembrane region" description="Helical" evidence="1">
    <location>
        <begin position="12"/>
        <end position="35"/>
    </location>
</feature>
<gene>
    <name evidence="2" type="ORF">C9I88_12340</name>
    <name evidence="3" type="ORF">C9J52_08345</name>
</gene>
<dbReference type="AlphaFoldDB" id="A0A0D8PSF8"/>
<evidence type="ECO:0000313" key="2">
    <source>
        <dbReference type="EMBL" id="PSV96107.1"/>
    </source>
</evidence>
<keyword evidence="1" id="KW-1133">Transmembrane helix</keyword>
<dbReference type="Proteomes" id="UP000241190">
    <property type="component" value="Unassembled WGS sequence"/>
</dbReference>
<evidence type="ECO:0000313" key="5">
    <source>
        <dbReference type="Proteomes" id="UP000241954"/>
    </source>
</evidence>
<feature type="transmembrane region" description="Helical" evidence="1">
    <location>
        <begin position="121"/>
        <end position="150"/>
    </location>
</feature>